<evidence type="ECO:0000313" key="2">
    <source>
        <dbReference type="EMBL" id="KAH8036279.1"/>
    </source>
</evidence>
<feature type="compositionally biased region" description="Low complexity" evidence="1">
    <location>
        <begin position="156"/>
        <end position="170"/>
    </location>
</feature>
<proteinExistence type="predicted"/>
<reference evidence="2" key="2">
    <citation type="submission" date="2021-09" db="EMBL/GenBank/DDBJ databases">
        <authorList>
            <person name="Jia N."/>
            <person name="Wang J."/>
            <person name="Shi W."/>
            <person name="Du L."/>
            <person name="Sun Y."/>
            <person name="Zhan W."/>
            <person name="Jiang J."/>
            <person name="Wang Q."/>
            <person name="Zhang B."/>
            <person name="Ji P."/>
            <person name="Sakyi L.B."/>
            <person name="Cui X."/>
            <person name="Yuan T."/>
            <person name="Jiang B."/>
            <person name="Yang W."/>
            <person name="Lam T.T.-Y."/>
            <person name="Chang Q."/>
            <person name="Ding S."/>
            <person name="Wang X."/>
            <person name="Zhu J."/>
            <person name="Ruan X."/>
            <person name="Zhao L."/>
            <person name="Wei J."/>
            <person name="Que T."/>
            <person name="Du C."/>
            <person name="Cheng J."/>
            <person name="Dai P."/>
            <person name="Han X."/>
            <person name="Huang E."/>
            <person name="Gao Y."/>
            <person name="Liu J."/>
            <person name="Shao H."/>
            <person name="Ye R."/>
            <person name="Li L."/>
            <person name="Wei W."/>
            <person name="Wang X."/>
            <person name="Wang C."/>
            <person name="Huo Q."/>
            <person name="Li W."/>
            <person name="Guo W."/>
            <person name="Chen H."/>
            <person name="Chen S."/>
            <person name="Zhou L."/>
            <person name="Zhou L."/>
            <person name="Ni X."/>
            <person name="Tian J."/>
            <person name="Zhou Y."/>
            <person name="Sheng Y."/>
            <person name="Liu T."/>
            <person name="Pan Y."/>
            <person name="Xia L."/>
            <person name="Li J."/>
            <person name="Zhao F."/>
            <person name="Cao W."/>
        </authorList>
    </citation>
    <scope>NUCLEOTIDE SEQUENCE</scope>
    <source>
        <strain evidence="2">Rmic-2018</strain>
        <tissue evidence="2">Larvae</tissue>
    </source>
</reference>
<gene>
    <name evidence="2" type="ORF">HPB51_022683</name>
</gene>
<evidence type="ECO:0000313" key="3">
    <source>
        <dbReference type="Proteomes" id="UP000821866"/>
    </source>
</evidence>
<organism evidence="2 3">
    <name type="scientific">Rhipicephalus microplus</name>
    <name type="common">Cattle tick</name>
    <name type="synonym">Boophilus microplus</name>
    <dbReference type="NCBI Taxonomy" id="6941"/>
    <lineage>
        <taxon>Eukaryota</taxon>
        <taxon>Metazoa</taxon>
        <taxon>Ecdysozoa</taxon>
        <taxon>Arthropoda</taxon>
        <taxon>Chelicerata</taxon>
        <taxon>Arachnida</taxon>
        <taxon>Acari</taxon>
        <taxon>Parasitiformes</taxon>
        <taxon>Ixodida</taxon>
        <taxon>Ixodoidea</taxon>
        <taxon>Ixodidae</taxon>
        <taxon>Rhipicephalinae</taxon>
        <taxon>Rhipicephalus</taxon>
        <taxon>Boophilus</taxon>
    </lineage>
</organism>
<feature type="region of interest" description="Disordered" evidence="1">
    <location>
        <begin position="147"/>
        <end position="186"/>
    </location>
</feature>
<dbReference type="EMBL" id="JABSTU010000003">
    <property type="protein sequence ID" value="KAH8036279.1"/>
    <property type="molecule type" value="Genomic_DNA"/>
</dbReference>
<dbReference type="AlphaFoldDB" id="A0A9J6EQ12"/>
<accession>A0A9J6EQ12</accession>
<keyword evidence="3" id="KW-1185">Reference proteome</keyword>
<dbReference type="Proteomes" id="UP000821866">
    <property type="component" value="Chromosome 11"/>
</dbReference>
<evidence type="ECO:0000256" key="1">
    <source>
        <dbReference type="SAM" id="MobiDB-lite"/>
    </source>
</evidence>
<protein>
    <submittedName>
        <fullName evidence="2">Uncharacterized protein</fullName>
    </submittedName>
</protein>
<reference evidence="2" key="1">
    <citation type="journal article" date="2020" name="Cell">
        <title>Large-Scale Comparative Analyses of Tick Genomes Elucidate Their Genetic Diversity and Vector Capacities.</title>
        <authorList>
            <consortium name="Tick Genome and Microbiome Consortium (TIGMIC)"/>
            <person name="Jia N."/>
            <person name="Wang J."/>
            <person name="Shi W."/>
            <person name="Du L."/>
            <person name="Sun Y."/>
            <person name="Zhan W."/>
            <person name="Jiang J.F."/>
            <person name="Wang Q."/>
            <person name="Zhang B."/>
            <person name="Ji P."/>
            <person name="Bell-Sakyi L."/>
            <person name="Cui X.M."/>
            <person name="Yuan T.T."/>
            <person name="Jiang B.G."/>
            <person name="Yang W.F."/>
            <person name="Lam T.T."/>
            <person name="Chang Q.C."/>
            <person name="Ding S.J."/>
            <person name="Wang X.J."/>
            <person name="Zhu J.G."/>
            <person name="Ruan X.D."/>
            <person name="Zhao L."/>
            <person name="Wei J.T."/>
            <person name="Ye R.Z."/>
            <person name="Que T.C."/>
            <person name="Du C.H."/>
            <person name="Zhou Y.H."/>
            <person name="Cheng J.X."/>
            <person name="Dai P.F."/>
            <person name="Guo W.B."/>
            <person name="Han X.H."/>
            <person name="Huang E.J."/>
            <person name="Li L.F."/>
            <person name="Wei W."/>
            <person name="Gao Y.C."/>
            <person name="Liu J.Z."/>
            <person name="Shao H.Z."/>
            <person name="Wang X."/>
            <person name="Wang C.C."/>
            <person name="Yang T.C."/>
            <person name="Huo Q.B."/>
            <person name="Li W."/>
            <person name="Chen H.Y."/>
            <person name="Chen S.E."/>
            <person name="Zhou L.G."/>
            <person name="Ni X.B."/>
            <person name="Tian J.H."/>
            <person name="Sheng Y."/>
            <person name="Liu T."/>
            <person name="Pan Y.S."/>
            <person name="Xia L.Y."/>
            <person name="Li J."/>
            <person name="Zhao F."/>
            <person name="Cao W.C."/>
        </authorList>
    </citation>
    <scope>NUCLEOTIDE SEQUENCE</scope>
    <source>
        <strain evidence="2">Rmic-2018</strain>
    </source>
</reference>
<sequence length="186" mass="20423">MNLPVATYVPAPNGSIRGVAYKSYTNETDHDLQAQLMKKNPDIPRINARRSSSSKHLVITFAGHKVPATISFMCFTLEVHPFRDRSEACFNCRKLGYRTDVCPLPGPGIPKCRRCGGEHPPPPLGEQRTCTPQCVVALGKHPTDTRSCKLRFTPVKPNNSKKTSMSTSTNEGGRSKSPGLRSRSTS</sequence>
<name>A0A9J6EQ12_RHIMP</name>
<comment type="caution">
    <text evidence="2">The sequence shown here is derived from an EMBL/GenBank/DDBJ whole genome shotgun (WGS) entry which is preliminary data.</text>
</comment>